<dbReference type="InterPro" id="IPR014036">
    <property type="entry name" value="DeoR-like_C"/>
</dbReference>
<evidence type="ECO:0000256" key="2">
    <source>
        <dbReference type="ARBA" id="ARBA00023163"/>
    </source>
</evidence>
<dbReference type="PANTHER" id="PTHR30363">
    <property type="entry name" value="HTH-TYPE TRANSCRIPTIONAL REGULATOR SRLR-RELATED"/>
    <property type="match status" value="1"/>
</dbReference>
<dbReference type="EMBL" id="SRMF01000003">
    <property type="protein sequence ID" value="TGG93484.1"/>
    <property type="molecule type" value="Genomic_DNA"/>
</dbReference>
<dbReference type="OrthoDB" id="9814815at2"/>
<name>A0A4Z0W6N7_9GAMM</name>
<dbReference type="SMART" id="SM01134">
    <property type="entry name" value="DeoRC"/>
    <property type="match status" value="1"/>
</dbReference>
<dbReference type="InterPro" id="IPR001034">
    <property type="entry name" value="DeoR_HTH"/>
</dbReference>
<comment type="caution">
    <text evidence="4">The sequence shown here is derived from an EMBL/GenBank/DDBJ whole genome shotgun (WGS) entry which is preliminary data.</text>
</comment>
<feature type="domain" description="HTH deoR-type" evidence="3">
    <location>
        <begin position="3"/>
        <end position="58"/>
    </location>
</feature>
<evidence type="ECO:0000259" key="3">
    <source>
        <dbReference type="PROSITE" id="PS51000"/>
    </source>
</evidence>
<dbReference type="SMART" id="SM00420">
    <property type="entry name" value="HTH_DEOR"/>
    <property type="match status" value="1"/>
</dbReference>
<dbReference type="InterPro" id="IPR036390">
    <property type="entry name" value="WH_DNA-bd_sf"/>
</dbReference>
<dbReference type="GO" id="GO:0003700">
    <property type="term" value="F:DNA-binding transcription factor activity"/>
    <property type="evidence" value="ECO:0007669"/>
    <property type="project" value="InterPro"/>
</dbReference>
<dbReference type="InterPro" id="IPR036388">
    <property type="entry name" value="WH-like_DNA-bd_sf"/>
</dbReference>
<evidence type="ECO:0000256" key="1">
    <source>
        <dbReference type="ARBA" id="ARBA00023015"/>
    </source>
</evidence>
<dbReference type="Gene3D" id="3.40.50.1360">
    <property type="match status" value="1"/>
</dbReference>
<evidence type="ECO:0000313" key="4">
    <source>
        <dbReference type="EMBL" id="TGG93484.1"/>
    </source>
</evidence>
<dbReference type="InterPro" id="IPR050313">
    <property type="entry name" value="Carb_Metab_HTH_regulators"/>
</dbReference>
<dbReference type="Gene3D" id="1.10.10.10">
    <property type="entry name" value="Winged helix-like DNA-binding domain superfamily/Winged helix DNA-binding domain"/>
    <property type="match status" value="1"/>
</dbReference>
<evidence type="ECO:0000313" key="5">
    <source>
        <dbReference type="Proteomes" id="UP000297475"/>
    </source>
</evidence>
<dbReference type="Proteomes" id="UP000297475">
    <property type="component" value="Unassembled WGS sequence"/>
</dbReference>
<reference evidence="4 5" key="1">
    <citation type="submission" date="2019-04" db="EMBL/GenBank/DDBJ databases">
        <title>Natronospirillum operosus gen. nov., sp. nov., a haloalkaliphilic satellite isolated from decaying biomass of laboratory culture of cyanobacterium Geitlerinema sp. and proposal of Natronospirillaceae fam. nov. and Saccharospirillaceae fam. nov.</title>
        <authorList>
            <person name="Kevbrin V."/>
            <person name="Boltyanskaya Y."/>
            <person name="Koziaeva V."/>
            <person name="Grouzdev D.S."/>
            <person name="Park M."/>
            <person name="Cho J."/>
        </authorList>
    </citation>
    <scope>NUCLEOTIDE SEQUENCE [LARGE SCALE GENOMIC DNA]</scope>
    <source>
        <strain evidence="4 5">G-116</strain>
    </source>
</reference>
<dbReference type="SUPFAM" id="SSF46785">
    <property type="entry name" value="Winged helix' DNA-binding domain"/>
    <property type="match status" value="1"/>
</dbReference>
<dbReference type="Pfam" id="PF00455">
    <property type="entry name" value="DeoRC"/>
    <property type="match status" value="1"/>
</dbReference>
<keyword evidence="5" id="KW-1185">Reference proteome</keyword>
<dbReference type="PRINTS" id="PR00037">
    <property type="entry name" value="HTHLACR"/>
</dbReference>
<dbReference type="PROSITE" id="PS51000">
    <property type="entry name" value="HTH_DEOR_2"/>
    <property type="match status" value="1"/>
</dbReference>
<proteinExistence type="predicted"/>
<sequence length="265" mass="29464">MHEIERHRIILAEADERPIVTLGYLVELLGVSEATIRRDIAHLHKQGKIKRVRGGAEALHPPSRTSLVGRPYSVNQTINTRAKREIARAAVNLCKDGDSIIINGGTTTYFMAEHLRTRKMQVLTNSFVIAEHLLKHSKNVVTLPGGTVYQEQNIILSPFPNDVSSQFYASYLFIGAQGVSPQGVLEADPQIVQAEMKLINQADKRVLLVDSSKFLQRTNLILCPLSRIDYVITDDGIDAKSEKMIREAGCELIIVEPKTVKSEAT</sequence>
<organism evidence="4 5">
    <name type="scientific">Natronospirillum operosum</name>
    <dbReference type="NCBI Taxonomy" id="2759953"/>
    <lineage>
        <taxon>Bacteria</taxon>
        <taxon>Pseudomonadati</taxon>
        <taxon>Pseudomonadota</taxon>
        <taxon>Gammaproteobacteria</taxon>
        <taxon>Oceanospirillales</taxon>
        <taxon>Natronospirillaceae</taxon>
        <taxon>Natronospirillum</taxon>
    </lineage>
</organism>
<dbReference type="PANTHER" id="PTHR30363:SF55">
    <property type="entry name" value="HTH-TYPE TRANSCRIPTIONAL REGULATOR ULAR"/>
    <property type="match status" value="1"/>
</dbReference>
<dbReference type="RefSeq" id="WP_135483193.1">
    <property type="nucleotide sequence ID" value="NZ_SRMF01000003.1"/>
</dbReference>
<accession>A0A4Z0W6N7</accession>
<dbReference type="SUPFAM" id="SSF100950">
    <property type="entry name" value="NagB/RpiA/CoA transferase-like"/>
    <property type="match status" value="1"/>
</dbReference>
<keyword evidence="1" id="KW-0805">Transcription regulation</keyword>
<gene>
    <name evidence="4" type="ORF">E4656_10585</name>
</gene>
<dbReference type="Pfam" id="PF08220">
    <property type="entry name" value="HTH_DeoR"/>
    <property type="match status" value="1"/>
</dbReference>
<protein>
    <submittedName>
        <fullName evidence="4">DeoR/GlpR transcriptional regulator</fullName>
    </submittedName>
</protein>
<dbReference type="AlphaFoldDB" id="A0A4Z0W6N7"/>
<dbReference type="InterPro" id="IPR037171">
    <property type="entry name" value="NagB/RpiA_transferase-like"/>
</dbReference>
<keyword evidence="2" id="KW-0804">Transcription</keyword>